<feature type="transmembrane region" description="Helical" evidence="1">
    <location>
        <begin position="101"/>
        <end position="119"/>
    </location>
</feature>
<feature type="transmembrane region" description="Helical" evidence="1">
    <location>
        <begin position="150"/>
        <end position="168"/>
    </location>
</feature>
<feature type="domain" description="DUF2157" evidence="2">
    <location>
        <begin position="15"/>
        <end position="143"/>
    </location>
</feature>
<reference evidence="4" key="1">
    <citation type="submission" date="2020-01" db="EMBL/GenBank/DDBJ databases">
        <title>'Steroidobacter agaridevorans' sp. nov., agar-degrading bacteria isolated from rhizosphere soils.</title>
        <authorList>
            <person name="Ikenaga M."/>
            <person name="Kataoka M."/>
            <person name="Murouchi A."/>
            <person name="Katsuragi S."/>
            <person name="Sakai M."/>
        </authorList>
    </citation>
    <scope>NUCLEOTIDE SEQUENCE [LARGE SCALE GENOMIC DNA]</scope>
    <source>
        <strain evidence="4">YU21-B</strain>
    </source>
</reference>
<evidence type="ECO:0000256" key="1">
    <source>
        <dbReference type="SAM" id="Phobius"/>
    </source>
</evidence>
<dbReference type="EMBL" id="BLJN01000005">
    <property type="protein sequence ID" value="GFE82767.1"/>
    <property type="molecule type" value="Genomic_DNA"/>
</dbReference>
<comment type="caution">
    <text evidence="3">The sequence shown here is derived from an EMBL/GenBank/DDBJ whole genome shotgun (WGS) entry which is preliminary data.</text>
</comment>
<feature type="transmembrane region" description="Helical" evidence="1">
    <location>
        <begin position="125"/>
        <end position="143"/>
    </location>
</feature>
<feature type="transmembrane region" description="Helical" evidence="1">
    <location>
        <begin position="272"/>
        <end position="294"/>
    </location>
</feature>
<feature type="transmembrane region" description="Helical" evidence="1">
    <location>
        <begin position="217"/>
        <end position="235"/>
    </location>
</feature>
<dbReference type="Pfam" id="PF09925">
    <property type="entry name" value="DUF2157"/>
    <property type="match status" value="1"/>
</dbReference>
<accession>A0A829YHF6</accession>
<evidence type="ECO:0000259" key="2">
    <source>
        <dbReference type="Pfam" id="PF09925"/>
    </source>
</evidence>
<feature type="transmembrane region" description="Helical" evidence="1">
    <location>
        <begin position="300"/>
        <end position="320"/>
    </location>
</feature>
<protein>
    <recommendedName>
        <fullName evidence="2">DUF2157 domain-containing protein</fullName>
    </recommendedName>
</protein>
<name>A0A829YHF6_9GAMM</name>
<dbReference type="AlphaFoldDB" id="A0A829YHF6"/>
<keyword evidence="4" id="KW-1185">Reference proteome</keyword>
<gene>
    <name evidence="3" type="ORF">GCM10011487_47670</name>
</gene>
<sequence>MNRRDLDAFVAHYGLSAEATDVVLDLAAARPAPAEFRLFLVRVLQLAGVLSLAAGLVFFIAANWQDIGVTGRFALIQVVIVVSVALGLWKPPPHALGRYTLLMAFIATGALLALFGQTYQTGADVYELFLSWALLGLAFVAAGQWSVLSAAWLVVFNVALLLFLGGRPSGGWLWTVFAPFRGNLSLELLAPALLNLALWWLAEFGRRVRWSAFEARWVSGLALACAFGFLTGAGIDAVESSMMDGFDVLALLFVLAIEAALVVHAMRLRNDVFPLALTAASVIAIVSCAVMEHIDVGDLGITFLLALWLTVSSTVSGRVLMSLVREWRQAGEAA</sequence>
<feature type="transmembrane region" description="Helical" evidence="1">
    <location>
        <begin position="188"/>
        <end position="205"/>
    </location>
</feature>
<dbReference type="Proteomes" id="UP000445000">
    <property type="component" value="Unassembled WGS sequence"/>
</dbReference>
<keyword evidence="1" id="KW-1133">Transmembrane helix</keyword>
<evidence type="ECO:0000313" key="3">
    <source>
        <dbReference type="EMBL" id="GFE82767.1"/>
    </source>
</evidence>
<organism evidence="3 4">
    <name type="scientific">Steroidobacter agaridevorans</name>
    <dbReference type="NCBI Taxonomy" id="2695856"/>
    <lineage>
        <taxon>Bacteria</taxon>
        <taxon>Pseudomonadati</taxon>
        <taxon>Pseudomonadota</taxon>
        <taxon>Gammaproteobacteria</taxon>
        <taxon>Steroidobacterales</taxon>
        <taxon>Steroidobacteraceae</taxon>
        <taxon>Steroidobacter</taxon>
    </lineage>
</organism>
<feature type="transmembrane region" description="Helical" evidence="1">
    <location>
        <begin position="247"/>
        <end position="265"/>
    </location>
</feature>
<keyword evidence="1" id="KW-0812">Transmembrane</keyword>
<proteinExistence type="predicted"/>
<dbReference type="InterPro" id="IPR018677">
    <property type="entry name" value="DUF2157"/>
</dbReference>
<feature type="transmembrane region" description="Helical" evidence="1">
    <location>
        <begin position="39"/>
        <end position="61"/>
    </location>
</feature>
<dbReference type="RefSeq" id="WP_161814420.1">
    <property type="nucleotide sequence ID" value="NZ_BLJN01000005.1"/>
</dbReference>
<evidence type="ECO:0000313" key="4">
    <source>
        <dbReference type="Proteomes" id="UP000445000"/>
    </source>
</evidence>
<feature type="transmembrane region" description="Helical" evidence="1">
    <location>
        <begin position="67"/>
        <end position="89"/>
    </location>
</feature>
<keyword evidence="1" id="KW-0472">Membrane</keyword>